<proteinExistence type="predicted"/>
<organism evidence="1">
    <name type="scientific">Ornithinibacillus sp. 4-3</name>
    <dbReference type="NCBI Taxonomy" id="3231488"/>
    <lineage>
        <taxon>Bacteria</taxon>
        <taxon>Bacillati</taxon>
        <taxon>Bacillota</taxon>
        <taxon>Bacilli</taxon>
        <taxon>Bacillales</taxon>
        <taxon>Bacillaceae</taxon>
        <taxon>Ornithinibacillus</taxon>
    </lineage>
</organism>
<gene>
    <name evidence="1" type="ORF">AB4Y30_11690</name>
</gene>
<reference evidence="1" key="1">
    <citation type="submission" date="2024-07" db="EMBL/GenBank/DDBJ databases">
        <title>Halotolerant mesophilic bacterium Ornithinibacillus sp. 4-3, sp. nov., isolated from soil.</title>
        <authorList>
            <person name="Sidarenka A.V."/>
            <person name="Guliayeva D.E."/>
            <person name="Leanovich S.I."/>
            <person name="Hileuskaya K.S."/>
            <person name="Akhremchuk A.E."/>
            <person name="Sikolenko M.A."/>
            <person name="Valentovich L.N."/>
        </authorList>
    </citation>
    <scope>NUCLEOTIDE SEQUENCE</scope>
    <source>
        <strain evidence="1">4-3</strain>
    </source>
</reference>
<name>A0AB39HMP8_9BACI</name>
<protein>
    <submittedName>
        <fullName evidence="1">Peptidase M4</fullName>
    </submittedName>
</protein>
<evidence type="ECO:0000313" key="1">
    <source>
        <dbReference type="EMBL" id="XDK31688.1"/>
    </source>
</evidence>
<sequence>MSIRNTVLAFGAGIVVGYIAKQQMDKYQETTPEAVLERVKDTFRKSGPISGSWIYMKPEQIEKNSLTYTVYRGGITRNIDGENKQFEFYADVKTGMVIDAVQTNI</sequence>
<dbReference type="AlphaFoldDB" id="A0AB39HMP8"/>
<dbReference type="EMBL" id="CP162599">
    <property type="protein sequence ID" value="XDK31688.1"/>
    <property type="molecule type" value="Genomic_DNA"/>
</dbReference>
<dbReference type="RefSeq" id="WP_368652414.1">
    <property type="nucleotide sequence ID" value="NZ_CP162599.1"/>
</dbReference>
<accession>A0AB39HMP8</accession>